<feature type="compositionally biased region" description="Low complexity" evidence="1">
    <location>
        <begin position="274"/>
        <end position="286"/>
    </location>
</feature>
<evidence type="ECO:0000256" key="1">
    <source>
        <dbReference type="SAM" id="MobiDB-lite"/>
    </source>
</evidence>
<accession>A0ABD2XFF9</accession>
<dbReference type="InterPro" id="IPR005312">
    <property type="entry name" value="DUF1759"/>
</dbReference>
<evidence type="ECO:0008006" key="4">
    <source>
        <dbReference type="Google" id="ProtNLM"/>
    </source>
</evidence>
<protein>
    <recommendedName>
        <fullName evidence="4">Peptidase aspartic putative domain-containing protein</fullName>
    </recommendedName>
</protein>
<dbReference type="Pfam" id="PF03564">
    <property type="entry name" value="DUF1759"/>
    <property type="match status" value="1"/>
</dbReference>
<sequence length="485" mass="54858">MSKSCKTPSTYCPERSKNKGPTTLGAIETRRKNLEATWNDIVERNNEIVSLAKGADLKDPHFKENFFENAEDVFMDEEAKFVDEELAIKKADREQNELERCVVGPTHNRKLSTLQLPTFSGKYADWKPYKDLFQAIMKDATDITDVERFYYLKSSLTEDAAKTIKNLAVTEKNYKRAWDRLVSHYDKKRALLHSALSELFTISPLNKESSKALRDLFITVQRLDPNTSRDWQTGRASTTEPPSYEDLDSFLKTRVEALEFVEMPKATADQGLTGKSSGSSANSRSGTNQARVSAHTASSQPSRTDNQCTYCKHEHYIAACDSFRALEITTDNNIKAADKVDVIIGTDLFPMLIKGGLRKGSDSALIAQGDAAKLGDSKLVPQRTLQRMKRRFAQQTQLSRMYENFMSEYTSLNHMIELSVSEEAAYEQFYLPDHGVLKQSGEKSKLRVVFNGSVKMDNGATLNDCLHDGSKLLLTEIFDIMLRWR</sequence>
<dbReference type="AlphaFoldDB" id="A0ABD2XFF9"/>
<dbReference type="EMBL" id="JBJJXI010000029">
    <property type="protein sequence ID" value="KAL3403587.1"/>
    <property type="molecule type" value="Genomic_DNA"/>
</dbReference>
<feature type="compositionally biased region" description="Polar residues" evidence="1">
    <location>
        <begin position="287"/>
        <end position="305"/>
    </location>
</feature>
<reference evidence="2 3" key="1">
    <citation type="journal article" date="2024" name="bioRxiv">
        <title>A reference genome for Trichogramma kaykai: A tiny desert-dwelling parasitoid wasp with competing sex-ratio distorters.</title>
        <authorList>
            <person name="Culotta J."/>
            <person name="Lindsey A.R."/>
        </authorList>
    </citation>
    <scope>NUCLEOTIDE SEQUENCE [LARGE SCALE GENOMIC DNA]</scope>
    <source>
        <strain evidence="2 3">KSX58</strain>
    </source>
</reference>
<feature type="region of interest" description="Disordered" evidence="1">
    <location>
        <begin position="1"/>
        <end position="23"/>
    </location>
</feature>
<dbReference type="Proteomes" id="UP001627154">
    <property type="component" value="Unassembled WGS sequence"/>
</dbReference>
<feature type="region of interest" description="Disordered" evidence="1">
    <location>
        <begin position="269"/>
        <end position="305"/>
    </location>
</feature>
<comment type="caution">
    <text evidence="2">The sequence shown here is derived from an EMBL/GenBank/DDBJ whole genome shotgun (WGS) entry which is preliminary data.</text>
</comment>
<gene>
    <name evidence="2" type="ORF">TKK_003536</name>
</gene>
<organism evidence="2 3">
    <name type="scientific">Trichogramma kaykai</name>
    <dbReference type="NCBI Taxonomy" id="54128"/>
    <lineage>
        <taxon>Eukaryota</taxon>
        <taxon>Metazoa</taxon>
        <taxon>Ecdysozoa</taxon>
        <taxon>Arthropoda</taxon>
        <taxon>Hexapoda</taxon>
        <taxon>Insecta</taxon>
        <taxon>Pterygota</taxon>
        <taxon>Neoptera</taxon>
        <taxon>Endopterygota</taxon>
        <taxon>Hymenoptera</taxon>
        <taxon>Apocrita</taxon>
        <taxon>Proctotrupomorpha</taxon>
        <taxon>Chalcidoidea</taxon>
        <taxon>Trichogrammatidae</taxon>
        <taxon>Trichogramma</taxon>
    </lineage>
</organism>
<evidence type="ECO:0000313" key="3">
    <source>
        <dbReference type="Proteomes" id="UP001627154"/>
    </source>
</evidence>
<proteinExistence type="predicted"/>
<keyword evidence="3" id="KW-1185">Reference proteome</keyword>
<evidence type="ECO:0000313" key="2">
    <source>
        <dbReference type="EMBL" id="KAL3403587.1"/>
    </source>
</evidence>
<dbReference type="PANTHER" id="PTHR47331">
    <property type="entry name" value="PHD-TYPE DOMAIN-CONTAINING PROTEIN"/>
    <property type="match status" value="1"/>
</dbReference>
<feature type="compositionally biased region" description="Polar residues" evidence="1">
    <location>
        <begin position="1"/>
        <end position="10"/>
    </location>
</feature>
<name>A0ABD2XFF9_9HYME</name>
<dbReference type="PANTHER" id="PTHR47331:SF1">
    <property type="entry name" value="GAG-LIKE PROTEIN"/>
    <property type="match status" value="1"/>
</dbReference>